<reference evidence="2 3" key="1">
    <citation type="submission" date="2021-08" db="EMBL/GenBank/DDBJ databases">
        <title>Stenotrophomonas forensis sp. nov., isolated from contaminated viral transport media.</title>
        <authorList>
            <person name="Nguyen S.V."/>
            <person name="Edwards D."/>
            <person name="Scott S."/>
            <person name="Doss J."/>
            <person name="Merid S."/>
            <person name="Zelaya E."/>
            <person name="Maza C."/>
            <person name="Mann M."/>
            <person name="Hamilton B."/>
            <person name="Blackwell R."/>
            <person name="Tran A."/>
            <person name="Hauser J."/>
        </authorList>
    </citation>
    <scope>NUCLEOTIDE SEQUENCE [LARGE SCALE GENOMIC DNA]</scope>
    <source>
        <strain evidence="2 3">DFS-20110405</strain>
    </source>
</reference>
<name>A0ABY7Y2T9_9GAMM</name>
<proteinExistence type="predicted"/>
<sequence length="220" mass="23648">MRIPCLLLLLFIPFASHATPTGKLSPEQAFDLFARALLESDAEAGDTLHRAMHAAQHGDALLAVKAARLVPEMVEALAKGEIDDDVPPEFAAALGKVIRSTYLRSHCRATSAVPVNESAQGLQQVTLSFRCQVPDWDAAAPPLTDEVISRMRADASFAYGLITTTVPTLPRRSITDTVTLTADANGNYFFVDGQALLTPLIQSTMPMLLLAGHTRSQGQP</sequence>
<evidence type="ECO:0000313" key="2">
    <source>
        <dbReference type="EMBL" id="WDM64283.1"/>
    </source>
</evidence>
<feature type="chain" id="PRO_5047430720" description="Lipoprotein" evidence="1">
    <location>
        <begin position="19"/>
        <end position="220"/>
    </location>
</feature>
<gene>
    <name evidence="2" type="ORF">K5L94_02980</name>
</gene>
<organism evidence="2 3">
    <name type="scientific">Stenotrophomonas forensis</name>
    <dbReference type="NCBI Taxonomy" id="2871169"/>
    <lineage>
        <taxon>Bacteria</taxon>
        <taxon>Pseudomonadati</taxon>
        <taxon>Pseudomonadota</taxon>
        <taxon>Gammaproteobacteria</taxon>
        <taxon>Lysobacterales</taxon>
        <taxon>Lysobacteraceae</taxon>
        <taxon>Stenotrophomonas</taxon>
        <taxon>Stenotrophomonas maltophilia group</taxon>
    </lineage>
</organism>
<feature type="signal peptide" evidence="1">
    <location>
        <begin position="1"/>
        <end position="18"/>
    </location>
</feature>
<evidence type="ECO:0000313" key="3">
    <source>
        <dbReference type="Proteomes" id="UP001216828"/>
    </source>
</evidence>
<dbReference type="RefSeq" id="WP_180878753.1">
    <property type="nucleotide sequence ID" value="NZ_CP082270.1"/>
</dbReference>
<dbReference type="Proteomes" id="UP001216828">
    <property type="component" value="Chromosome"/>
</dbReference>
<protein>
    <recommendedName>
        <fullName evidence="4">Lipoprotein</fullName>
    </recommendedName>
</protein>
<keyword evidence="1" id="KW-0732">Signal</keyword>
<evidence type="ECO:0008006" key="4">
    <source>
        <dbReference type="Google" id="ProtNLM"/>
    </source>
</evidence>
<accession>A0ABY7Y2T9</accession>
<keyword evidence="3" id="KW-1185">Reference proteome</keyword>
<dbReference type="EMBL" id="CP082270">
    <property type="protein sequence ID" value="WDM64283.1"/>
    <property type="molecule type" value="Genomic_DNA"/>
</dbReference>
<evidence type="ECO:0000256" key="1">
    <source>
        <dbReference type="SAM" id="SignalP"/>
    </source>
</evidence>